<evidence type="ECO:0000313" key="2">
    <source>
        <dbReference type="EMBL" id="XDJ15370.1"/>
    </source>
</evidence>
<keyword evidence="1" id="KW-0472">Membrane</keyword>
<keyword evidence="1" id="KW-0812">Transmembrane</keyword>
<dbReference type="EMBL" id="PQ015379">
    <property type="protein sequence ID" value="XDJ15370.1"/>
    <property type="molecule type" value="Genomic_DNA"/>
</dbReference>
<feature type="transmembrane region" description="Helical" evidence="1">
    <location>
        <begin position="20"/>
        <end position="44"/>
    </location>
</feature>
<protein>
    <submittedName>
        <fullName evidence="2">Uncharacterized protein</fullName>
    </submittedName>
</protein>
<accession>A0AB39CEY2</accession>
<sequence length="232" mass="26345">MGMLDDAYIERRTEQDGVKIFYFAAHAGAHIASAAASALGQMFYKAEKYGNDKVAGFIEFNDLMVPLKEGDKPEDVHAEYKRMSDERRAQYEKTDEFKRREQEAAQRAVANQVKLNETVNKIEALCADWSKRSQLQPNGQEGADLFGLLITYIDAADYIGVEKHADRVRIALESVGYWKNQYSDPRTFGPEGSIQHQAKYRAYAAGMILNMIGMINPHLGPKIEEWELHLLH</sequence>
<keyword evidence="1" id="KW-1133">Transmembrane helix</keyword>
<reference evidence="2" key="1">
    <citation type="submission" date="2024-07" db="EMBL/GenBank/DDBJ databases">
        <authorList>
            <person name="Bringhurst R.M."/>
            <person name="Homer T.E."/>
        </authorList>
    </citation>
    <scope>NUCLEOTIDE SEQUENCE</scope>
</reference>
<name>A0AB39CEY2_9VIRU</name>
<proteinExistence type="predicted"/>
<organism evidence="2">
    <name type="scientific">Pseudomonas phage HRDY3</name>
    <dbReference type="NCBI Taxonomy" id="3236930"/>
    <lineage>
        <taxon>Viruses</taxon>
    </lineage>
</organism>
<evidence type="ECO:0000256" key="1">
    <source>
        <dbReference type="SAM" id="Phobius"/>
    </source>
</evidence>